<sequence length="93" mass="9296">MSAGIGPGPFQVVAGAQPSRVGSSMPTAGVQRGGAGRGHLPCDHFPATGRLEGGSLPQSYDLAGLRAAQGGVEHLGDVHDVLRGNRQTGGRLG</sequence>
<gene>
    <name evidence="2" type="ORF">GA0111570_102469</name>
</gene>
<evidence type="ECO:0000313" key="2">
    <source>
        <dbReference type="EMBL" id="SDB80677.1"/>
    </source>
</evidence>
<dbReference type="Proteomes" id="UP000199086">
    <property type="component" value="Unassembled WGS sequence"/>
</dbReference>
<dbReference type="EMBL" id="FMYF01000002">
    <property type="protein sequence ID" value="SDB80677.1"/>
    <property type="molecule type" value="Genomic_DNA"/>
</dbReference>
<proteinExistence type="predicted"/>
<name>A0A1G6GFA7_9ACTN</name>
<keyword evidence="3" id="KW-1185">Reference proteome</keyword>
<evidence type="ECO:0000256" key="1">
    <source>
        <dbReference type="SAM" id="MobiDB-lite"/>
    </source>
</evidence>
<protein>
    <submittedName>
        <fullName evidence="2">Uncharacterized protein</fullName>
    </submittedName>
</protein>
<dbReference type="STRING" id="1577474.GA0111570_102469"/>
<accession>A0A1G6GFA7</accession>
<organism evidence="2 3">
    <name type="scientific">Raineyella antarctica</name>
    <dbReference type="NCBI Taxonomy" id="1577474"/>
    <lineage>
        <taxon>Bacteria</taxon>
        <taxon>Bacillati</taxon>
        <taxon>Actinomycetota</taxon>
        <taxon>Actinomycetes</taxon>
        <taxon>Propionibacteriales</taxon>
        <taxon>Propionibacteriaceae</taxon>
        <taxon>Raineyella</taxon>
    </lineage>
</organism>
<dbReference type="AlphaFoldDB" id="A0A1G6GFA7"/>
<evidence type="ECO:0000313" key="3">
    <source>
        <dbReference type="Proteomes" id="UP000199086"/>
    </source>
</evidence>
<feature type="region of interest" description="Disordered" evidence="1">
    <location>
        <begin position="1"/>
        <end position="42"/>
    </location>
</feature>
<reference evidence="2 3" key="1">
    <citation type="submission" date="2016-06" db="EMBL/GenBank/DDBJ databases">
        <authorList>
            <person name="Olsen C.W."/>
            <person name="Carey S."/>
            <person name="Hinshaw L."/>
            <person name="Karasin A.I."/>
        </authorList>
    </citation>
    <scope>NUCLEOTIDE SEQUENCE [LARGE SCALE GENOMIC DNA]</scope>
    <source>
        <strain evidence="2 3">LZ-22</strain>
    </source>
</reference>